<proteinExistence type="predicted"/>
<dbReference type="EMBL" id="MU155416">
    <property type="protein sequence ID" value="KAF9473787.1"/>
    <property type="molecule type" value="Genomic_DNA"/>
</dbReference>
<protein>
    <submittedName>
        <fullName evidence="1">Uncharacterized protein</fullName>
    </submittedName>
</protein>
<reference evidence="1" key="1">
    <citation type="submission" date="2020-11" db="EMBL/GenBank/DDBJ databases">
        <authorList>
            <consortium name="DOE Joint Genome Institute"/>
            <person name="Ahrendt S."/>
            <person name="Riley R."/>
            <person name="Andreopoulos W."/>
            <person name="Labutti K."/>
            <person name="Pangilinan J."/>
            <person name="Ruiz-Duenas F.J."/>
            <person name="Barrasa J.M."/>
            <person name="Sanchez-Garcia M."/>
            <person name="Camarero S."/>
            <person name="Miyauchi S."/>
            <person name="Serrano A."/>
            <person name="Linde D."/>
            <person name="Babiker R."/>
            <person name="Drula E."/>
            <person name="Ayuso-Fernandez I."/>
            <person name="Pacheco R."/>
            <person name="Padilla G."/>
            <person name="Ferreira P."/>
            <person name="Barriuso J."/>
            <person name="Kellner H."/>
            <person name="Castanera R."/>
            <person name="Alfaro M."/>
            <person name="Ramirez L."/>
            <person name="Pisabarro A.G."/>
            <person name="Kuo A."/>
            <person name="Tritt A."/>
            <person name="Lipzen A."/>
            <person name="He G."/>
            <person name="Yan M."/>
            <person name="Ng V."/>
            <person name="Cullen D."/>
            <person name="Martin F."/>
            <person name="Rosso M.-N."/>
            <person name="Henrissat B."/>
            <person name="Hibbett D."/>
            <person name="Martinez A.T."/>
            <person name="Grigoriev I.V."/>
        </authorList>
    </citation>
    <scope>NUCLEOTIDE SEQUENCE</scope>
    <source>
        <strain evidence="1">CIRM-BRFM 674</strain>
    </source>
</reference>
<evidence type="ECO:0000313" key="1">
    <source>
        <dbReference type="EMBL" id="KAF9473787.1"/>
    </source>
</evidence>
<organism evidence="1 2">
    <name type="scientific">Pholiota conissans</name>
    <dbReference type="NCBI Taxonomy" id="109636"/>
    <lineage>
        <taxon>Eukaryota</taxon>
        <taxon>Fungi</taxon>
        <taxon>Dikarya</taxon>
        <taxon>Basidiomycota</taxon>
        <taxon>Agaricomycotina</taxon>
        <taxon>Agaricomycetes</taxon>
        <taxon>Agaricomycetidae</taxon>
        <taxon>Agaricales</taxon>
        <taxon>Agaricineae</taxon>
        <taxon>Strophariaceae</taxon>
        <taxon>Pholiota</taxon>
    </lineage>
</organism>
<dbReference type="Proteomes" id="UP000807469">
    <property type="component" value="Unassembled WGS sequence"/>
</dbReference>
<gene>
    <name evidence="1" type="ORF">BDN70DRAFT_355302</name>
</gene>
<evidence type="ECO:0000313" key="2">
    <source>
        <dbReference type="Proteomes" id="UP000807469"/>
    </source>
</evidence>
<accession>A0A9P5YQW4</accession>
<name>A0A9P5YQW4_9AGAR</name>
<sequence>MYVVRPHTPPSVSPRRLRIWSSIAFPTPSSKVRVEWTPVRHFTYQSPPSEPVDSRCAHCPHTHALVLRSTSIC</sequence>
<comment type="caution">
    <text evidence="1">The sequence shown here is derived from an EMBL/GenBank/DDBJ whole genome shotgun (WGS) entry which is preliminary data.</text>
</comment>
<dbReference type="AlphaFoldDB" id="A0A9P5YQW4"/>
<keyword evidence="2" id="KW-1185">Reference proteome</keyword>